<name>A0A9W5VPG8_BACCE</name>
<evidence type="ECO:0000313" key="1">
    <source>
        <dbReference type="EMBL" id="EOQ00971.1"/>
    </source>
</evidence>
<dbReference type="EMBL" id="AHFK01000113">
    <property type="protein sequence ID" value="EOQ00971.1"/>
    <property type="molecule type" value="Genomic_DNA"/>
</dbReference>
<comment type="caution">
    <text evidence="1">The sequence shown here is derived from an EMBL/GenBank/DDBJ whole genome shotgun (WGS) entry which is preliminary data.</text>
</comment>
<evidence type="ECO:0000313" key="2">
    <source>
        <dbReference type="Proteomes" id="UP000014028"/>
    </source>
</evidence>
<dbReference type="Proteomes" id="UP000014028">
    <property type="component" value="Unassembled WGS sequence"/>
</dbReference>
<proteinExistence type="predicted"/>
<accession>A0A9W5VPG8</accession>
<gene>
    <name evidence="1" type="ORF">IKC_06169</name>
</gene>
<sequence>MLYFGYCYDEEGEFTEMIPLENVYNEVAGEETPLLPPMCTLQQPPDGIYYPIWTGTKWKKTVENLPPQPEPIPTEIEAIKSEIEIIKQELESIKNKPIEGTVE</sequence>
<protein>
    <submittedName>
        <fullName evidence="1">Uncharacterized protein</fullName>
    </submittedName>
</protein>
<dbReference type="AlphaFoldDB" id="A0A9W5VPG8"/>
<dbReference type="RefSeq" id="WP_016124095.1">
    <property type="nucleotide sequence ID" value="NZ_KB976852.1"/>
</dbReference>
<organism evidence="1 2">
    <name type="scientific">Bacillus cereus VD184</name>
    <dbReference type="NCBI Taxonomy" id="1053242"/>
    <lineage>
        <taxon>Bacteria</taxon>
        <taxon>Bacillati</taxon>
        <taxon>Bacillota</taxon>
        <taxon>Bacilli</taxon>
        <taxon>Bacillales</taxon>
        <taxon>Bacillaceae</taxon>
        <taxon>Bacillus</taxon>
        <taxon>Bacillus cereus group</taxon>
    </lineage>
</organism>
<reference evidence="1 2" key="1">
    <citation type="submission" date="2012-12" db="EMBL/GenBank/DDBJ databases">
        <title>The Genome Sequence of Bacillus cereus VD184.</title>
        <authorList>
            <consortium name="The Broad Institute Genome Sequencing Platform"/>
            <consortium name="The Broad Institute Genome Sequencing Center for Infectious Disease"/>
            <person name="Feldgarden M."/>
            <person name="Van der Auwera G.A."/>
            <person name="Mahillon J."/>
            <person name="Duprez V."/>
            <person name="Timmery S."/>
            <person name="Mattelet C."/>
            <person name="Dierick K."/>
            <person name="Sun M."/>
            <person name="Yu Z."/>
            <person name="Zhu L."/>
            <person name="Hu X."/>
            <person name="Shank E.B."/>
            <person name="Swiecicka I."/>
            <person name="Hansen B.M."/>
            <person name="Andrup L."/>
            <person name="Walker B."/>
            <person name="Young S.K."/>
            <person name="Zeng Q."/>
            <person name="Gargeya S."/>
            <person name="Fitzgerald M."/>
            <person name="Haas B."/>
            <person name="Abouelleil A."/>
            <person name="Alvarado L."/>
            <person name="Arachchi H.M."/>
            <person name="Berlin A.M."/>
            <person name="Chapman S.B."/>
            <person name="Dewar J."/>
            <person name="Goldberg J."/>
            <person name="Griggs A."/>
            <person name="Gujja S."/>
            <person name="Hansen M."/>
            <person name="Howarth C."/>
            <person name="Imamovic A."/>
            <person name="Larimer J."/>
            <person name="McCowan C."/>
            <person name="Murphy C."/>
            <person name="Neiman D."/>
            <person name="Pearson M."/>
            <person name="Priest M."/>
            <person name="Roberts A."/>
            <person name="Saif S."/>
            <person name="Shea T."/>
            <person name="Sisk P."/>
            <person name="Sykes S."/>
            <person name="Wortman J."/>
            <person name="Nusbaum C."/>
            <person name="Birren B."/>
        </authorList>
    </citation>
    <scope>NUCLEOTIDE SEQUENCE [LARGE SCALE GENOMIC DNA]</scope>
    <source>
        <strain evidence="1 2">VD184</strain>
    </source>
</reference>